<dbReference type="Pfam" id="PF13188">
    <property type="entry name" value="PAS_8"/>
    <property type="match status" value="1"/>
</dbReference>
<dbReference type="GO" id="GO:0005524">
    <property type="term" value="F:ATP binding"/>
    <property type="evidence" value="ECO:0007669"/>
    <property type="project" value="UniProtKB-KW"/>
</dbReference>
<dbReference type="SUPFAM" id="SSF47384">
    <property type="entry name" value="Homodimeric domain of signal transducing histidine kinase"/>
    <property type="match status" value="1"/>
</dbReference>
<dbReference type="InterPro" id="IPR036097">
    <property type="entry name" value="HisK_dim/P_sf"/>
</dbReference>
<comment type="caution">
    <text evidence="11">The sequence shown here is derived from an EMBL/GenBank/DDBJ whole genome shotgun (WGS) entry which is preliminary data.</text>
</comment>
<keyword evidence="4" id="KW-0597">Phosphoprotein</keyword>
<dbReference type="InterPro" id="IPR003661">
    <property type="entry name" value="HisK_dim/P_dom"/>
</dbReference>
<evidence type="ECO:0000256" key="2">
    <source>
        <dbReference type="ARBA" id="ARBA00004236"/>
    </source>
</evidence>
<keyword evidence="12" id="KW-1185">Reference proteome</keyword>
<evidence type="ECO:0000256" key="6">
    <source>
        <dbReference type="ARBA" id="ARBA00022777"/>
    </source>
</evidence>
<dbReference type="EC" id="2.7.13.3" evidence="3"/>
<evidence type="ECO:0000313" key="12">
    <source>
        <dbReference type="Proteomes" id="UP001199469"/>
    </source>
</evidence>
<evidence type="ECO:0000256" key="8">
    <source>
        <dbReference type="SAM" id="MobiDB-lite"/>
    </source>
</evidence>
<dbReference type="Gene3D" id="1.10.287.130">
    <property type="match status" value="1"/>
</dbReference>
<dbReference type="InterPro" id="IPR005467">
    <property type="entry name" value="His_kinase_dom"/>
</dbReference>
<dbReference type="PANTHER" id="PTHR43047:SF72">
    <property type="entry name" value="OSMOSENSING HISTIDINE PROTEIN KINASE SLN1"/>
    <property type="match status" value="1"/>
</dbReference>
<dbReference type="InterPro" id="IPR036890">
    <property type="entry name" value="HATPase_C_sf"/>
</dbReference>
<feature type="region of interest" description="Disordered" evidence="8">
    <location>
        <begin position="554"/>
        <end position="579"/>
    </location>
</feature>
<evidence type="ECO:0000256" key="7">
    <source>
        <dbReference type="ARBA" id="ARBA00023012"/>
    </source>
</evidence>
<dbReference type="SUPFAM" id="SSF55785">
    <property type="entry name" value="PYP-like sensor domain (PAS domain)"/>
    <property type="match status" value="1"/>
</dbReference>
<dbReference type="InterPro" id="IPR003018">
    <property type="entry name" value="GAF"/>
</dbReference>
<name>A0ABS8P5X0_9PSEU</name>
<dbReference type="CDD" id="cd00130">
    <property type="entry name" value="PAS"/>
    <property type="match status" value="1"/>
</dbReference>
<evidence type="ECO:0000313" key="11">
    <source>
        <dbReference type="EMBL" id="MCD2192429.1"/>
    </source>
</evidence>
<dbReference type="Proteomes" id="UP001199469">
    <property type="component" value="Unassembled WGS sequence"/>
</dbReference>
<evidence type="ECO:0000259" key="10">
    <source>
        <dbReference type="PROSITE" id="PS50112"/>
    </source>
</evidence>
<evidence type="ECO:0000256" key="1">
    <source>
        <dbReference type="ARBA" id="ARBA00000085"/>
    </source>
</evidence>
<dbReference type="PANTHER" id="PTHR43047">
    <property type="entry name" value="TWO-COMPONENT HISTIDINE PROTEIN KINASE"/>
    <property type="match status" value="1"/>
</dbReference>
<dbReference type="Pfam" id="PF02518">
    <property type="entry name" value="HATPase_c"/>
    <property type="match status" value="1"/>
</dbReference>
<dbReference type="NCBIfam" id="TIGR00229">
    <property type="entry name" value="sensory_box"/>
    <property type="match status" value="1"/>
</dbReference>
<evidence type="ECO:0000256" key="4">
    <source>
        <dbReference type="ARBA" id="ARBA00022553"/>
    </source>
</evidence>
<dbReference type="Pfam" id="PF13185">
    <property type="entry name" value="GAF_2"/>
    <property type="match status" value="1"/>
</dbReference>
<dbReference type="Gene3D" id="3.30.450.20">
    <property type="entry name" value="PAS domain"/>
    <property type="match status" value="1"/>
</dbReference>
<accession>A0ABS8P5X0</accession>
<dbReference type="SMART" id="SM00065">
    <property type="entry name" value="GAF"/>
    <property type="match status" value="1"/>
</dbReference>
<feature type="domain" description="Histidine kinase" evidence="9">
    <location>
        <begin position="336"/>
        <end position="555"/>
    </location>
</feature>
<keyword evidence="11" id="KW-0547">Nucleotide-binding</keyword>
<evidence type="ECO:0000259" key="9">
    <source>
        <dbReference type="PROSITE" id="PS50109"/>
    </source>
</evidence>
<dbReference type="InterPro" id="IPR000014">
    <property type="entry name" value="PAS"/>
</dbReference>
<dbReference type="SUPFAM" id="SSF55874">
    <property type="entry name" value="ATPase domain of HSP90 chaperone/DNA topoisomerase II/histidine kinase"/>
    <property type="match status" value="1"/>
</dbReference>
<dbReference type="Gene3D" id="3.30.565.10">
    <property type="entry name" value="Histidine kinase-like ATPase, C-terminal domain"/>
    <property type="match status" value="1"/>
</dbReference>
<feature type="compositionally biased region" description="Low complexity" evidence="8">
    <location>
        <begin position="562"/>
        <end position="579"/>
    </location>
</feature>
<dbReference type="PROSITE" id="PS50112">
    <property type="entry name" value="PAS"/>
    <property type="match status" value="1"/>
</dbReference>
<evidence type="ECO:0000256" key="3">
    <source>
        <dbReference type="ARBA" id="ARBA00012438"/>
    </source>
</evidence>
<dbReference type="PRINTS" id="PR00344">
    <property type="entry name" value="BCTRLSENSOR"/>
</dbReference>
<comment type="subcellular location">
    <subcellularLocation>
        <location evidence="2">Cell membrane</location>
    </subcellularLocation>
</comment>
<gene>
    <name evidence="11" type="ORF">LQ327_03335</name>
</gene>
<dbReference type="EMBL" id="JAJNDB010000001">
    <property type="protein sequence ID" value="MCD2192429.1"/>
    <property type="molecule type" value="Genomic_DNA"/>
</dbReference>
<evidence type="ECO:0000256" key="5">
    <source>
        <dbReference type="ARBA" id="ARBA00022679"/>
    </source>
</evidence>
<keyword evidence="5" id="KW-0808">Transferase</keyword>
<dbReference type="InterPro" id="IPR003594">
    <property type="entry name" value="HATPase_dom"/>
</dbReference>
<organism evidence="11 12">
    <name type="scientific">Actinomycetospora endophytica</name>
    <dbReference type="NCBI Taxonomy" id="2291215"/>
    <lineage>
        <taxon>Bacteria</taxon>
        <taxon>Bacillati</taxon>
        <taxon>Actinomycetota</taxon>
        <taxon>Actinomycetes</taxon>
        <taxon>Pseudonocardiales</taxon>
        <taxon>Pseudonocardiaceae</taxon>
        <taxon>Actinomycetospora</taxon>
    </lineage>
</organism>
<dbReference type="SMART" id="SM00387">
    <property type="entry name" value="HATPase_c"/>
    <property type="match status" value="1"/>
</dbReference>
<dbReference type="SUPFAM" id="SSF55781">
    <property type="entry name" value="GAF domain-like"/>
    <property type="match status" value="1"/>
</dbReference>
<dbReference type="Pfam" id="PF00512">
    <property type="entry name" value="HisKA"/>
    <property type="match status" value="1"/>
</dbReference>
<feature type="domain" description="PAS" evidence="10">
    <location>
        <begin position="188"/>
        <end position="258"/>
    </location>
</feature>
<keyword evidence="6" id="KW-0418">Kinase</keyword>
<keyword evidence="11" id="KW-0067">ATP-binding</keyword>
<dbReference type="Gene3D" id="3.30.450.40">
    <property type="match status" value="1"/>
</dbReference>
<reference evidence="11 12" key="1">
    <citation type="submission" date="2021-11" db="EMBL/GenBank/DDBJ databases">
        <title>Draft genome sequence of Actinomycetospora sp. SF1 isolated from the rhizosphere soil.</title>
        <authorList>
            <person name="Duangmal K."/>
            <person name="Chantavorakit T."/>
        </authorList>
    </citation>
    <scope>NUCLEOTIDE SEQUENCE [LARGE SCALE GENOMIC DNA]</scope>
    <source>
        <strain evidence="11 12">TBRC 5722</strain>
    </source>
</reference>
<keyword evidence="7" id="KW-0902">Two-component regulatory system</keyword>
<comment type="catalytic activity">
    <reaction evidence="1">
        <text>ATP + protein L-histidine = ADP + protein N-phospho-L-histidine.</text>
        <dbReference type="EC" id="2.7.13.3"/>
    </reaction>
</comment>
<dbReference type="InterPro" id="IPR035965">
    <property type="entry name" value="PAS-like_dom_sf"/>
</dbReference>
<dbReference type="RefSeq" id="WP_230730104.1">
    <property type="nucleotide sequence ID" value="NZ_JAJNDB010000001.1"/>
</dbReference>
<dbReference type="InterPro" id="IPR004358">
    <property type="entry name" value="Sig_transdc_His_kin-like_C"/>
</dbReference>
<protein>
    <recommendedName>
        <fullName evidence="3">histidine kinase</fullName>
        <ecNumber evidence="3">2.7.13.3</ecNumber>
    </recommendedName>
</protein>
<dbReference type="SMART" id="SM00388">
    <property type="entry name" value="HisKA"/>
    <property type="match status" value="1"/>
</dbReference>
<sequence length="579" mass="60555">MTAHAQPRGHLELADTSGLLDRQHRVLELLAGGAERGEVLGAVTLALEELIPGSRCSVLVLDPTHGTLHHGAAPSLPAAYSAAIDGMPIGADAGSCGTAAYRDEAVIAVDIARDVRWDRFRTLALPHGLGSCWSSPIRGHDGVLGTFAVYHAEPHCPDERERRLVARFTDLAAVALEHDRLYGALAESEERFRRAFEDNAVGMALTDLGGRFLKVNEALAAMVGHPATELLVQDLDTLLRPEDRVGARLLLQRLAAGTVPAGPLEVELLGGDGQVVQAALTASVVGAGSSRYVSLNVVDVTARRAAQRDRIARREAELAARVAEDASRAKSELLSTLSHELRTPLQAIIGFSELLGTLDLPPTRQEAALGHIDAAARHVLDLVGDVLDLARLEARALPLAPATVDLAELVHEVLDLLEPVAAKRGIRLGTDLAPSGGPTACADPRRVRQVLINLVTNGVRHNHVDGWVQVTGEDQDDGAAVRVRDGGPGIPAGLTDRLFEPFAQLGGGEGDDSGGGTGLGLALVRGLVEAMEGTVTIDSAPDEGTTATVLLPRAEPAGLPERPAGVAAPAAPGVRSGRG</sequence>
<dbReference type="CDD" id="cd00082">
    <property type="entry name" value="HisKA"/>
    <property type="match status" value="1"/>
</dbReference>
<proteinExistence type="predicted"/>
<dbReference type="SMART" id="SM00091">
    <property type="entry name" value="PAS"/>
    <property type="match status" value="1"/>
</dbReference>
<dbReference type="PROSITE" id="PS50109">
    <property type="entry name" value="HIS_KIN"/>
    <property type="match status" value="1"/>
</dbReference>
<dbReference type="InterPro" id="IPR029016">
    <property type="entry name" value="GAF-like_dom_sf"/>
</dbReference>